<evidence type="ECO:0000313" key="2">
    <source>
        <dbReference type="EMBL" id="GEC15111.1"/>
    </source>
</evidence>
<accession>A0A4Y3WAH5</accession>
<keyword evidence="1" id="KW-1133">Transmembrane helix</keyword>
<dbReference type="EMBL" id="BJNF01000025">
    <property type="protein sequence ID" value="GEC15111.1"/>
    <property type="molecule type" value="Genomic_DNA"/>
</dbReference>
<name>A0A4Y3WAH5_NITWI</name>
<protein>
    <submittedName>
        <fullName evidence="2">Uncharacterized protein</fullName>
    </submittedName>
</protein>
<feature type="transmembrane region" description="Helical" evidence="1">
    <location>
        <begin position="35"/>
        <end position="53"/>
    </location>
</feature>
<sequence length="85" mass="9222">MREKRRLIFNKEVDGQEASMNHSIYSADRTTHLKIVVVALVAGIAVAGFAISARMNADDGYTQTARIIKAGKPMAVTSSNAMVVR</sequence>
<dbReference type="AlphaFoldDB" id="A0A4Y3WAH5"/>
<keyword evidence="1" id="KW-0472">Membrane</keyword>
<proteinExistence type="predicted"/>
<evidence type="ECO:0000256" key="1">
    <source>
        <dbReference type="SAM" id="Phobius"/>
    </source>
</evidence>
<evidence type="ECO:0000313" key="3">
    <source>
        <dbReference type="Proteomes" id="UP000318825"/>
    </source>
</evidence>
<dbReference type="Proteomes" id="UP000318825">
    <property type="component" value="Unassembled WGS sequence"/>
</dbReference>
<organism evidence="2 3">
    <name type="scientific">Nitrobacter winogradskyi</name>
    <name type="common">Nitrobacter agilis</name>
    <dbReference type="NCBI Taxonomy" id="913"/>
    <lineage>
        <taxon>Bacteria</taxon>
        <taxon>Pseudomonadati</taxon>
        <taxon>Pseudomonadota</taxon>
        <taxon>Alphaproteobacteria</taxon>
        <taxon>Hyphomicrobiales</taxon>
        <taxon>Nitrobacteraceae</taxon>
        <taxon>Nitrobacter</taxon>
    </lineage>
</organism>
<comment type="caution">
    <text evidence="2">The sequence shown here is derived from an EMBL/GenBank/DDBJ whole genome shotgun (WGS) entry which is preliminary data.</text>
</comment>
<keyword evidence="1" id="KW-0812">Transmembrane</keyword>
<reference evidence="2 3" key="1">
    <citation type="submission" date="2019-06" db="EMBL/GenBank/DDBJ databases">
        <title>Whole genome shotgun sequence of Nitrobacter winogradskyi NBRC 14297.</title>
        <authorList>
            <person name="Hosoyama A."/>
            <person name="Uohara A."/>
            <person name="Ohji S."/>
            <person name="Ichikawa N."/>
        </authorList>
    </citation>
    <scope>NUCLEOTIDE SEQUENCE [LARGE SCALE GENOMIC DNA]</scope>
    <source>
        <strain evidence="2 3">NBRC 14297</strain>
    </source>
</reference>
<gene>
    <name evidence="2" type="ORF">NWI01_10030</name>
</gene>